<evidence type="ECO:0000313" key="8">
    <source>
        <dbReference type="Proteomes" id="UP000076078"/>
    </source>
</evidence>
<dbReference type="GO" id="GO:0003924">
    <property type="term" value="F:GTPase activity"/>
    <property type="evidence" value="ECO:0007669"/>
    <property type="project" value="InterPro"/>
</dbReference>
<evidence type="ECO:0000259" key="5">
    <source>
        <dbReference type="SMART" id="SM01359"/>
    </source>
</evidence>
<dbReference type="Gene3D" id="2.60.40.1930">
    <property type="match status" value="1"/>
</dbReference>
<dbReference type="InterPro" id="IPR011625">
    <property type="entry name" value="A2M_N_BRD"/>
</dbReference>
<dbReference type="InterPro" id="IPR001599">
    <property type="entry name" value="Macroglobln_a2"/>
</dbReference>
<dbReference type="CDD" id="cd00688">
    <property type="entry name" value="ISOPREN_C2_like"/>
    <property type="match status" value="1"/>
</dbReference>
<dbReference type="NCBIfam" id="TIGR00231">
    <property type="entry name" value="small_GTP"/>
    <property type="match status" value="1"/>
</dbReference>
<feature type="region of interest" description="Disordered" evidence="4">
    <location>
        <begin position="2742"/>
        <end position="2761"/>
    </location>
</feature>
<dbReference type="Pfam" id="PF00207">
    <property type="entry name" value="A2M"/>
    <property type="match status" value="1"/>
</dbReference>
<feature type="region of interest" description="Disordered" evidence="4">
    <location>
        <begin position="29"/>
        <end position="93"/>
    </location>
</feature>
<feature type="compositionally biased region" description="Basic and acidic residues" evidence="4">
    <location>
        <begin position="3011"/>
        <end position="3026"/>
    </location>
</feature>
<feature type="domain" description="Alpha-2-macroglobulin" evidence="6">
    <location>
        <begin position="3054"/>
        <end position="3148"/>
    </location>
</feature>
<dbReference type="InterPro" id="IPR001806">
    <property type="entry name" value="Small_GTPase"/>
</dbReference>
<dbReference type="Pfam" id="PF17973">
    <property type="entry name" value="bMG10"/>
    <property type="match status" value="1"/>
</dbReference>
<dbReference type="PROSITE" id="PS51421">
    <property type="entry name" value="RAS"/>
    <property type="match status" value="1"/>
</dbReference>
<evidence type="ECO:0000256" key="4">
    <source>
        <dbReference type="SAM" id="MobiDB-lite"/>
    </source>
</evidence>
<feature type="compositionally biased region" description="Acidic residues" evidence="4">
    <location>
        <begin position="3027"/>
        <end position="3041"/>
    </location>
</feature>
<dbReference type="SMART" id="SM00173">
    <property type="entry name" value="RAS"/>
    <property type="match status" value="1"/>
</dbReference>
<feature type="compositionally biased region" description="Basic and acidic residues" evidence="4">
    <location>
        <begin position="949"/>
        <end position="972"/>
    </location>
</feature>
<dbReference type="OMA" id="TRYRIWG"/>
<feature type="compositionally biased region" description="Low complexity" evidence="4">
    <location>
        <begin position="47"/>
        <end position="85"/>
    </location>
</feature>
<proteinExistence type="inferred from homology"/>
<dbReference type="InterPro" id="IPR008930">
    <property type="entry name" value="Terpenoid_cyclase/PrenylTrfase"/>
</dbReference>
<dbReference type="InterPro" id="IPR027417">
    <property type="entry name" value="P-loop_NTPase"/>
</dbReference>
<dbReference type="SUPFAM" id="SSF48239">
    <property type="entry name" value="Terpenoid cyclases/Protein prenyltransferases"/>
    <property type="match status" value="1"/>
</dbReference>
<dbReference type="Gene3D" id="1.50.10.20">
    <property type="match status" value="1"/>
</dbReference>
<feature type="region of interest" description="Disordered" evidence="4">
    <location>
        <begin position="122"/>
        <end position="156"/>
    </location>
</feature>
<feature type="compositionally biased region" description="Polar residues" evidence="4">
    <location>
        <begin position="2748"/>
        <end position="2757"/>
    </location>
</feature>
<dbReference type="PROSITE" id="PS51420">
    <property type="entry name" value="RHO"/>
    <property type="match status" value="1"/>
</dbReference>
<feature type="region of interest" description="Disordered" evidence="4">
    <location>
        <begin position="925"/>
        <end position="1011"/>
    </location>
</feature>
<organism evidence="7 8">
    <name type="scientific">Tieghemostelium lacteum</name>
    <name type="common">Slime mold</name>
    <name type="synonym">Dictyostelium lacteum</name>
    <dbReference type="NCBI Taxonomy" id="361077"/>
    <lineage>
        <taxon>Eukaryota</taxon>
        <taxon>Amoebozoa</taxon>
        <taxon>Evosea</taxon>
        <taxon>Eumycetozoa</taxon>
        <taxon>Dictyostelia</taxon>
        <taxon>Dictyosteliales</taxon>
        <taxon>Raperosteliaceae</taxon>
        <taxon>Tieghemostelium</taxon>
    </lineage>
</organism>
<dbReference type="SMART" id="SM00175">
    <property type="entry name" value="RAB"/>
    <property type="match status" value="1"/>
</dbReference>
<dbReference type="EMBL" id="LODT01000035">
    <property type="protein sequence ID" value="KYQ91426.1"/>
    <property type="molecule type" value="Genomic_DNA"/>
</dbReference>
<reference evidence="7 8" key="1">
    <citation type="submission" date="2015-12" db="EMBL/GenBank/DDBJ databases">
        <title>Dictyostelia acquired genes for synthesis and detection of signals that induce cell-type specialization by lateral gene transfer from prokaryotes.</title>
        <authorList>
            <person name="Gloeckner G."/>
            <person name="Schaap P."/>
        </authorList>
    </citation>
    <scope>NUCLEOTIDE SEQUENCE [LARGE SCALE GENOMIC DNA]</scope>
    <source>
        <strain evidence="7 8">TK</strain>
    </source>
</reference>
<feature type="compositionally biased region" description="Low complexity" evidence="4">
    <location>
        <begin position="936"/>
        <end position="947"/>
    </location>
</feature>
<dbReference type="PANTHER" id="PTHR40094">
    <property type="entry name" value="ALPHA-2-MACROGLOBULIN HOMOLOG"/>
    <property type="match status" value="1"/>
</dbReference>
<accession>A0A151ZBV4</accession>
<dbReference type="GO" id="GO:0005525">
    <property type="term" value="F:GTP binding"/>
    <property type="evidence" value="ECO:0007669"/>
    <property type="project" value="UniProtKB-KW"/>
</dbReference>
<dbReference type="OrthoDB" id="9980391at2759"/>
<evidence type="ECO:0000256" key="2">
    <source>
        <dbReference type="ARBA" id="ARBA00022741"/>
    </source>
</evidence>
<protein>
    <submittedName>
        <fullName evidence="7">Ras GTPase domain-containing protein</fullName>
    </submittedName>
</protein>
<evidence type="ECO:0000256" key="3">
    <source>
        <dbReference type="ARBA" id="ARBA00023134"/>
    </source>
</evidence>
<dbReference type="FunCoup" id="A0A151ZBV4">
    <property type="interactions" value="2"/>
</dbReference>
<dbReference type="GO" id="GO:0004866">
    <property type="term" value="F:endopeptidase inhibitor activity"/>
    <property type="evidence" value="ECO:0007669"/>
    <property type="project" value="InterPro"/>
</dbReference>
<evidence type="ECO:0000256" key="1">
    <source>
        <dbReference type="ARBA" id="ARBA00006270"/>
    </source>
</evidence>
<dbReference type="SMART" id="SM01360">
    <property type="entry name" value="A2M"/>
    <property type="match status" value="1"/>
</dbReference>
<feature type="domain" description="Alpha-2-macroglobulin bait region" evidence="5">
    <location>
        <begin position="2518"/>
        <end position="2660"/>
    </location>
</feature>
<dbReference type="Pfam" id="PF07703">
    <property type="entry name" value="A2M_BRD"/>
    <property type="match status" value="1"/>
</dbReference>
<dbReference type="PRINTS" id="PR00449">
    <property type="entry name" value="RASTRNSFRMNG"/>
</dbReference>
<dbReference type="Gene3D" id="3.40.50.300">
    <property type="entry name" value="P-loop containing nucleotide triphosphate hydrolases"/>
    <property type="match status" value="2"/>
</dbReference>
<dbReference type="Proteomes" id="UP000076078">
    <property type="component" value="Unassembled WGS sequence"/>
</dbReference>
<dbReference type="PROSITE" id="PS51419">
    <property type="entry name" value="RAB"/>
    <property type="match status" value="1"/>
</dbReference>
<evidence type="ECO:0000259" key="6">
    <source>
        <dbReference type="SMART" id="SM01360"/>
    </source>
</evidence>
<comment type="caution">
    <text evidence="7">The sequence shown here is derived from an EMBL/GenBank/DDBJ whole genome shotgun (WGS) entry which is preliminary data.</text>
</comment>
<name>A0A151ZBV4_TIELA</name>
<feature type="region of interest" description="Disordered" evidence="4">
    <location>
        <begin position="3007"/>
        <end position="3041"/>
    </location>
</feature>
<dbReference type="STRING" id="361077.A0A151ZBV4"/>
<gene>
    <name evidence="7" type="ORF">DLAC_08390</name>
</gene>
<sequence>MDQFDFSVSEVKKTELDQILAAKEQQQQQDQLQIKDESSTLDLNIPETTATTANNSENNNNNIKDEGSSSQTTTTTTTTTDTSTSKLANEDGIIEGKELEELLAKIPSKYVLPEISRDISGFSKESRDQTVKPTPNSNIEGSKLLSFPPPVKPPKTEAERLEFDNKAKQIETSRKDNEKKLELEFERLKNKKEEEKKEQEVIKAYFEGGSQKDIGFEIQLIFNIFPTEIYDIEAEKLIWVPEITPRNPGFSREKPMEGWSCDQFQKTLSYKPVEPWKKSTLYQITIPQNLTVLGKPLSHPTPGQVLEFSTETLKITKTMIKNGTYPTNQVFFFGFNQRVSPQELIPFFTYTPWYTSKGQQPPLQIIHEEIMKKDPELLELLKSDGGYEGKNIGVKALNGFEPSARNIITLKQGAPSLEGPLKTMMDDLFQFDARPHHTVVATSDQRVIYLTFNFPITQERLGTWRPKVTPDLPEGTWSIYGNDSLQFTPVNTLPKSTTYIITCENGPLNQWGEQLQNSTHKISTANIDADIIIYDGHFTYSNPPQYAPEKLYILVKFNQAVNVDPKDFVKNNITLKSNSSVLMSKKYELTQLEHKDFPFVGENLLPLPPLIQFVERAGENWFLFKPTEILTGEKNFKVELSGEIGSAEGTNRTTLKEKHIFQLYPDFDVDFIPGSYYDFSFQFTQPLLTDVSIFRANPTTFPVPKITPAIEGGEWRMDSTLRLDFKIALNKLEPSTVYTFEVPTDITSVSGASLSKPKIFEYETPCITITALYPAHGGINQNQIFACAFNQKVDSGSALVHARLYEDSSIKLFKKPFEMELVHPEDYPTAPINHYFNEPEKVVYIKPVKPLPVGSYKLYFEKGFKSIHGPVQSKADSATYNFTVEKFQVTRVEPHNGTGYPPYHIAYIFNKELFEPKIPIVEVEGEKPKENDTKIVEQQSSQPPVVVEEGEKPKEVESEKVDESKETEEKPKNPTTTTTTTTTTASSSNDNNNNSVGDVEPSKPKFQNLLNNPESNYWNQFITISPKIEKENNWVYNGITLRYQEINQHFWKKATKYTVTLSKTCESKFHEPLEKDHVIEFTTPLNNFTSTYPKNKNYISFDKSAIIGLAFVYPISAESMQKYIKVTVTVNGKKHKNLPVEFINREEVNDDMITEPHFLTFENILFFKNPMLVPNSEVEVSFSNISCTEGTLVNEDEYYFSYFVSDNLHVNNSYYLASSNLIEIVFNQKLRIKDPNVIDNNNLSEENQLVNDQVRVPLPAQFIPKITPEPPGPITWEYEIKRRYATDGTFPTIIGKCEVPLAYSNVYKVVLNPDTESISKERYTNQEKDKENLLVHTPKIELLFTQPIDGNPTSYIHKPILLCFNQVVNRESVQKALSITHVSSTHHLIKKKKHTLELIPNDVNNILETIESKLDRWVCFKVTPPLQPHTAYSMHLDLKSIQSQEGPEHQDHIPNSTISFTTNVTRADVRTFNRSGGKHLEIYFSDILFPSIEKRGTDFRVPQVTITPDPGVPVVWEADAHGNVLVTKDSTSEWRKSTLYTFTLPNDLFSSKGLHYDSTIVGKPLQYTSDLNDLILSSNAPYLYDSVLYMKLSQPVHPKKFLTHVKAYMYKTSMLFKSTKQYFDVRLATPEEVKQLLEGPVALSSDYIKIRDNLGDVDYNEAYNDHPQTLILYKFSKPLDYNTVKQVTVEIDDFTSTLGTHPSRPHSFTIYNKPRFQIHETLTSIIKNKNTFMQTDRIEIKFTESVAGRLPYFNDTMVTVVPDMPYDIDFSGNTLSLIKCRFPEFITTDYPITITLSKDICSNYGEKLADEDIQLNFIMKPNPFNYSLKFPFASSQDIVTFDSKTNLTQKPAVTLRTTNITQYVVQLYTLNPYMDYPQFQEEKVDLKHWLKVASHKKSDLNNPLIQNAGQLVFSKIIDYHQSNDDKDKELDHCIDLTEALANKELYLGHVGVVVFPTLDAISCNEKPSRPLFARTWMQCTNMNVTAIADQKTLFCWSTNLHDGSSLANVKVSSLSTINYHQFRVKEQKKSNNLLALQKHVGNLADGVTNDQGVLVIPLQENYQQIHIITENPATGDICLLQQVKISPNVISKTLQWHIFDDQSLYRPKATVQIKGYLRMLYRDVNDHKVSVFNLMPSHFVKYILYDSLNNIVLKGETKLNSYSTFTFPLKLTDTMNLGKCKLELTLDDTEVSVLNPKSKNTKIKGVQKLRYHHSFKVEEFKRPEFVASTQFISNDTDVFSGSSIIQVKSNYFEGGVLPECETNWTVSSSKGTFVPPQCSRFEFGYDEKDITHSENPILKKEKFVSGRTDDDGLHTIKVQFNGKKPSPPTPVFIDTNVDVVDINNEMISSKIRFILHPSRFYVGIRAFTDLQNITFNDTNRIPIKFECMVVDSDGVVQKDYPFTISCRSKLGLSTAQPAFETFDDLKTSSEDNGVSIYYLSIAEPLVKPNLEKAVYELKATVIDKEGNENITAVPIQIKWDLQKFKPTSTTTTTPVLPKPILPTPEAKKPLEFRTLDTVEMFFDKTQYQPNDIAQVVIDYPKSKEYSGVFTVISNGVISTKSFKVKQASDQITLEIGDWGPAVEVQLDLYDYVNVAQAVGKKSINIAVPSKKLNVQVLPEEEVVEPGADTNIKVKVRDHLGQNVHNAEVCLLVVDESLLSLTNYKIDDPLNSFYPSSTNPFTSKYFHSVSLKSVLIQPDLTQNPKIQPINQPDQDQTKKGVAYTHNVTTNTPPTYNSIVRNTNNNNNNASRPSTISGTGRQGGNRVLDILDTAGCEEFSAMRSHYNRTAHALVIIYSITSRNSFNNCMSYYDNALRDKDTDYIPAILVGNKCDLESEREVLFSEGQELARKNGFAFFETSAKTRINVEAAFKTISKYTSMYVNSDELKIVMVGDGGVGKSALTIQYLQGHFVDEYDPTIEDSYRKQVSVDDDSGVDFGNMPVIQMGVQYAKSAKKSSGFGAFGGSSKYREKKSYSHSPSPSPQRATLSSATIESSLSKRSVDYGVLSSAGLMDDKSPEAEEKEKAWDESETEDSEGGGEEEISQISAMRADFNALANFTPSQLTNESGETTIAIHLPDNLTRYRIWGIVCSSPNDTEQRFGKSENLITAKALLSIRCVPPRFLNINDTCRIGIVINNNSAIDRIVKVAVRSSEHLTVLDEKSQPKSSFGQFGFIQQKKRKIFYVNVKTLNIGDACIQISAVSGKYGDAMQVSIPILSPPSVRTQSVYGVIEEYGMSQPIQMPQDALPYFGSMQCEISSTILQHLADATLSVYNFTFDRTENLASEVIGLISLYRVMAEQRLDSLPPVKAVHKKVSKIIQDLKERQIYSGEFSAWPGNNQYSSSTTHPFESIHAAHALAVVRKNEYKIDGFNQLIEKSTRFLETYIENNQVNTEQMTLSTTAYALYTLFQLVGKKKKIQVAQMALKFYLTHSFSILPLEAVAWILGTFVDNQFSKKRDEIVQFLMRNSQEEKNGLYFISYYEKLIRTQLFHSMDRTTAIVLRSLIACKCNHESIPKIALGLLDKRELGLWKNIQANAWAISALADYSTVFEKSLSKCSSKGWLVNVDNEQQPVGTYFGQTPQFDGKSTISYTTKIPIVCLYPKEAISNVDPVKHLTSGTALTSQQIQHPKSEIWLHKEGKGRLYYRVNVNYTPADIKILQEVNGFSLFRSYEPKTKHDVVKVDPIDPDLLRVKVGSKITISFNINTDHDRYDIVLQDKLPGGFETVDKIDVKIQGTIWEHINFRDERSEVFASLMEQGKYLFKYTVRATSKGEFLIPPATIQEMYDGEIFGKTNSLRVIVE</sequence>
<keyword evidence="2" id="KW-0547">Nucleotide-binding</keyword>
<feature type="compositionally biased region" description="Polar residues" evidence="4">
    <location>
        <begin position="131"/>
        <end position="140"/>
    </location>
</feature>
<feature type="region of interest" description="Disordered" evidence="4">
    <location>
        <begin position="2969"/>
        <end position="2990"/>
    </location>
</feature>
<feature type="compositionally biased region" description="Low complexity" evidence="4">
    <location>
        <begin position="975"/>
        <end position="995"/>
    </location>
</feature>
<dbReference type="InterPro" id="IPR041246">
    <property type="entry name" value="Bact_MG10"/>
</dbReference>
<dbReference type="FunFam" id="3.40.50.300:FF:001447">
    <property type="entry name" value="Ras-related protein Rab-1B"/>
    <property type="match status" value="1"/>
</dbReference>
<comment type="similarity">
    <text evidence="1">Belongs to the small GTPase superfamily. Rab family.</text>
</comment>
<dbReference type="PANTHER" id="PTHR40094:SF1">
    <property type="entry name" value="UBIQUITIN DOMAIN-CONTAINING PROTEIN"/>
    <property type="match status" value="1"/>
</dbReference>
<keyword evidence="8" id="KW-1185">Reference proteome</keyword>
<keyword evidence="3" id="KW-0342">GTP-binding</keyword>
<dbReference type="InterPro" id="IPR005225">
    <property type="entry name" value="Small_GTP-bd"/>
</dbReference>
<dbReference type="SMART" id="SM00174">
    <property type="entry name" value="RHO"/>
    <property type="match status" value="1"/>
</dbReference>
<feature type="compositionally biased region" description="Basic and acidic residues" evidence="4">
    <location>
        <begin position="925"/>
        <end position="935"/>
    </location>
</feature>
<dbReference type="Pfam" id="PF00071">
    <property type="entry name" value="Ras"/>
    <property type="match status" value="2"/>
</dbReference>
<dbReference type="InterPro" id="IPR051802">
    <property type="entry name" value="YfhM-like"/>
</dbReference>
<dbReference type="SUPFAM" id="SSF52540">
    <property type="entry name" value="P-loop containing nucleoside triphosphate hydrolases"/>
    <property type="match status" value="2"/>
</dbReference>
<dbReference type="InParanoid" id="A0A151ZBV4"/>
<evidence type="ECO:0000313" key="7">
    <source>
        <dbReference type="EMBL" id="KYQ91426.1"/>
    </source>
</evidence>
<dbReference type="SMART" id="SM01359">
    <property type="entry name" value="A2M_N_2"/>
    <property type="match status" value="1"/>
</dbReference>